<feature type="compositionally biased region" description="Polar residues" evidence="1">
    <location>
        <begin position="337"/>
        <end position="351"/>
    </location>
</feature>
<dbReference type="EnsemblMetazoa" id="GPPI039185-RA">
    <property type="protein sequence ID" value="GPPI039185-PA"/>
    <property type="gene ID" value="GPPI039185"/>
</dbReference>
<protein>
    <submittedName>
        <fullName evidence="2">Uncharacterized protein</fullName>
    </submittedName>
</protein>
<proteinExistence type="predicted"/>
<sequence length="423" mass="47161">KRSPCDCSSDTKTVKLEPLKYKTWLTITSKESNSEASKDISTNSLAITLTVLEIITNNSHCKPSDKPFGINICCGQPQPQKLNSNSCAVPAAGRFSSKLRKVRSNGMVTLDSVERRLMTIGWPRSSILGPKKIRTVPKRCTAPKLFTFIVSSMLCTPIKISINRPAICRCRGINKENCSLRPKDIGMRRSGKVISLTGMRFSARSPNLVCTSVPIGRYRSVKNLSGTSKTVIVFPFSIKTGSLGCSKSNNKSFLLAIIIRVSLLINSDALLCDLHDVYQHPRWPCWELRNSSNCQHHAVPSDQRDNPSNDDQDRDDHTITNKTHLKPSGKPFGISKYSGQPQPQKLNSPSSGEPAGGRFSSKLRKVRAKGTVIEDSVERRRMVFIPGFTKRNNKLKIFLFHDLHRHCNLQDTTNLSNSINNKR</sequence>
<organism evidence="2 3">
    <name type="scientific">Glossina palpalis gambiensis</name>
    <dbReference type="NCBI Taxonomy" id="67801"/>
    <lineage>
        <taxon>Eukaryota</taxon>
        <taxon>Metazoa</taxon>
        <taxon>Ecdysozoa</taxon>
        <taxon>Arthropoda</taxon>
        <taxon>Hexapoda</taxon>
        <taxon>Insecta</taxon>
        <taxon>Pterygota</taxon>
        <taxon>Neoptera</taxon>
        <taxon>Endopterygota</taxon>
        <taxon>Diptera</taxon>
        <taxon>Brachycera</taxon>
        <taxon>Muscomorpha</taxon>
        <taxon>Hippoboscoidea</taxon>
        <taxon>Glossinidae</taxon>
        <taxon>Glossina</taxon>
    </lineage>
</organism>
<dbReference type="AlphaFoldDB" id="A0A1B0BSG3"/>
<dbReference type="EMBL" id="JXJN01019700">
    <property type="status" value="NOT_ANNOTATED_CDS"/>
    <property type="molecule type" value="Genomic_DNA"/>
</dbReference>
<evidence type="ECO:0000313" key="3">
    <source>
        <dbReference type="Proteomes" id="UP000092460"/>
    </source>
</evidence>
<evidence type="ECO:0000313" key="2">
    <source>
        <dbReference type="EnsemblMetazoa" id="GPPI039185-PA"/>
    </source>
</evidence>
<keyword evidence="3" id="KW-1185">Reference proteome</keyword>
<accession>A0A1B0BSG3</accession>
<evidence type="ECO:0000256" key="1">
    <source>
        <dbReference type="SAM" id="MobiDB-lite"/>
    </source>
</evidence>
<feature type="region of interest" description="Disordered" evidence="1">
    <location>
        <begin position="296"/>
        <end position="365"/>
    </location>
</feature>
<reference evidence="2" key="2">
    <citation type="submission" date="2020-05" db="UniProtKB">
        <authorList>
            <consortium name="EnsemblMetazoa"/>
        </authorList>
    </citation>
    <scope>IDENTIFICATION</scope>
    <source>
        <strain evidence="2">IAEA</strain>
    </source>
</reference>
<reference evidence="3" key="1">
    <citation type="submission" date="2015-01" db="EMBL/GenBank/DDBJ databases">
        <authorList>
            <person name="Aksoy S."/>
            <person name="Warren W."/>
            <person name="Wilson R.K."/>
        </authorList>
    </citation>
    <scope>NUCLEOTIDE SEQUENCE [LARGE SCALE GENOMIC DNA]</scope>
    <source>
        <strain evidence="3">IAEA</strain>
    </source>
</reference>
<dbReference type="VEuPathDB" id="VectorBase:GPPI039185"/>
<dbReference type="Proteomes" id="UP000092460">
    <property type="component" value="Unassembled WGS sequence"/>
</dbReference>
<name>A0A1B0BSG3_9MUSC</name>